<dbReference type="SUPFAM" id="SSF47473">
    <property type="entry name" value="EF-hand"/>
    <property type="match status" value="1"/>
</dbReference>
<dbReference type="Proteomes" id="UP000570166">
    <property type="component" value="Unassembled WGS sequence"/>
</dbReference>
<dbReference type="InterPro" id="IPR002048">
    <property type="entry name" value="EF_hand_dom"/>
</dbReference>
<feature type="signal peptide" evidence="1">
    <location>
        <begin position="1"/>
        <end position="18"/>
    </location>
</feature>
<organism evidence="3 4">
    <name type="scientific">Sphingomonas chungangi</name>
    <dbReference type="NCBI Taxonomy" id="2683589"/>
    <lineage>
        <taxon>Bacteria</taxon>
        <taxon>Pseudomonadati</taxon>
        <taxon>Pseudomonadota</taxon>
        <taxon>Alphaproteobacteria</taxon>
        <taxon>Sphingomonadales</taxon>
        <taxon>Sphingomonadaceae</taxon>
        <taxon>Sphingomonas</taxon>
    </lineage>
</organism>
<keyword evidence="4" id="KW-1185">Reference proteome</keyword>
<accession>A0A838L6F3</accession>
<feature type="domain" description="EF-hand" evidence="2">
    <location>
        <begin position="30"/>
        <end position="65"/>
    </location>
</feature>
<protein>
    <recommendedName>
        <fullName evidence="2">EF-hand domain-containing protein</fullName>
    </recommendedName>
</protein>
<dbReference type="Pfam" id="PF13202">
    <property type="entry name" value="EF-hand_5"/>
    <property type="match status" value="2"/>
</dbReference>
<reference evidence="3 4" key="1">
    <citation type="submission" date="2020-07" db="EMBL/GenBank/DDBJ databases">
        <authorList>
            <person name="Sun Q."/>
        </authorList>
    </citation>
    <scope>NUCLEOTIDE SEQUENCE [LARGE SCALE GENOMIC DNA]</scope>
    <source>
        <strain evidence="3 4">CGMCC 1.13654</strain>
    </source>
</reference>
<name>A0A838L6F3_9SPHN</name>
<dbReference type="PROSITE" id="PS00018">
    <property type="entry name" value="EF_HAND_1"/>
    <property type="match status" value="1"/>
</dbReference>
<dbReference type="PROSITE" id="PS50222">
    <property type="entry name" value="EF_HAND_2"/>
    <property type="match status" value="2"/>
</dbReference>
<dbReference type="InterPro" id="IPR018247">
    <property type="entry name" value="EF_Hand_1_Ca_BS"/>
</dbReference>
<evidence type="ECO:0000256" key="1">
    <source>
        <dbReference type="SAM" id="SignalP"/>
    </source>
</evidence>
<dbReference type="RefSeq" id="WP_160366292.1">
    <property type="nucleotide sequence ID" value="NZ_JACEIB010000005.1"/>
</dbReference>
<comment type="caution">
    <text evidence="3">The sequence shown here is derived from an EMBL/GenBank/DDBJ whole genome shotgun (WGS) entry which is preliminary data.</text>
</comment>
<feature type="chain" id="PRO_5032908466" description="EF-hand domain-containing protein" evidence="1">
    <location>
        <begin position="19"/>
        <end position="131"/>
    </location>
</feature>
<evidence type="ECO:0000313" key="4">
    <source>
        <dbReference type="Proteomes" id="UP000570166"/>
    </source>
</evidence>
<dbReference type="AlphaFoldDB" id="A0A838L6F3"/>
<sequence length="131" mass="14160">MKIVALIAASLLATTVSAQDLPDHPITRAEVIAAAKVQFQRIDANHDGIVTREEFDAFRAKQAAAGGDSNPFTHVGGHWFDHADPNGTGRVTLEQAEQHPLQLFDMADMNHDGVISPSEARMAMALRSFGK</sequence>
<dbReference type="InterPro" id="IPR011992">
    <property type="entry name" value="EF-hand-dom_pair"/>
</dbReference>
<keyword evidence="1" id="KW-0732">Signal</keyword>
<dbReference type="Gene3D" id="1.10.238.10">
    <property type="entry name" value="EF-hand"/>
    <property type="match status" value="1"/>
</dbReference>
<feature type="domain" description="EF-hand" evidence="2">
    <location>
        <begin position="95"/>
        <end position="130"/>
    </location>
</feature>
<evidence type="ECO:0000313" key="3">
    <source>
        <dbReference type="EMBL" id="MBA2934039.1"/>
    </source>
</evidence>
<dbReference type="EMBL" id="JACEIB010000005">
    <property type="protein sequence ID" value="MBA2934039.1"/>
    <property type="molecule type" value="Genomic_DNA"/>
</dbReference>
<gene>
    <name evidence="3" type="ORF">HZF05_07990</name>
</gene>
<dbReference type="SMART" id="SM00054">
    <property type="entry name" value="EFh"/>
    <property type="match status" value="2"/>
</dbReference>
<proteinExistence type="predicted"/>
<evidence type="ECO:0000259" key="2">
    <source>
        <dbReference type="PROSITE" id="PS50222"/>
    </source>
</evidence>
<dbReference type="GO" id="GO:0005509">
    <property type="term" value="F:calcium ion binding"/>
    <property type="evidence" value="ECO:0007669"/>
    <property type="project" value="InterPro"/>
</dbReference>